<dbReference type="EMBL" id="JASAOG010000009">
    <property type="protein sequence ID" value="KAK0066799.1"/>
    <property type="molecule type" value="Genomic_DNA"/>
</dbReference>
<evidence type="ECO:0000313" key="1">
    <source>
        <dbReference type="EMBL" id="KAK0066799.1"/>
    </source>
</evidence>
<reference evidence="1" key="2">
    <citation type="submission" date="2023-04" db="EMBL/GenBank/DDBJ databases">
        <authorList>
            <person name="Bu L."/>
            <person name="Lu L."/>
            <person name="Laidemitt M.R."/>
            <person name="Zhang S.M."/>
            <person name="Mutuku M."/>
            <person name="Mkoji G."/>
            <person name="Steinauer M."/>
            <person name="Loker E.S."/>
        </authorList>
    </citation>
    <scope>NUCLEOTIDE SEQUENCE</scope>
    <source>
        <strain evidence="1">KasaAsao</strain>
        <tissue evidence="1">Whole Snail</tissue>
    </source>
</reference>
<organism evidence="1 2">
    <name type="scientific">Biomphalaria pfeifferi</name>
    <name type="common">Bloodfluke planorb</name>
    <name type="synonym">Freshwater snail</name>
    <dbReference type="NCBI Taxonomy" id="112525"/>
    <lineage>
        <taxon>Eukaryota</taxon>
        <taxon>Metazoa</taxon>
        <taxon>Spiralia</taxon>
        <taxon>Lophotrochozoa</taxon>
        <taxon>Mollusca</taxon>
        <taxon>Gastropoda</taxon>
        <taxon>Heterobranchia</taxon>
        <taxon>Euthyneura</taxon>
        <taxon>Panpulmonata</taxon>
        <taxon>Hygrophila</taxon>
        <taxon>Lymnaeoidea</taxon>
        <taxon>Planorbidae</taxon>
        <taxon>Biomphalaria</taxon>
    </lineage>
</organism>
<sequence length="71" mass="8253">MYIHLGSRKIKNCKLILLSSLLTDSPHQERIFIHNIRYSHSTVDHKETNYNVKDNGNILTFPKQNGEISQC</sequence>
<accession>A0AAD8FKU5</accession>
<evidence type="ECO:0000313" key="2">
    <source>
        <dbReference type="Proteomes" id="UP001233172"/>
    </source>
</evidence>
<gene>
    <name evidence="1" type="ORF">Bpfe_003534</name>
</gene>
<dbReference type="AlphaFoldDB" id="A0AAD8FKU5"/>
<dbReference type="Proteomes" id="UP001233172">
    <property type="component" value="Unassembled WGS sequence"/>
</dbReference>
<comment type="caution">
    <text evidence="1">The sequence shown here is derived from an EMBL/GenBank/DDBJ whole genome shotgun (WGS) entry which is preliminary data.</text>
</comment>
<protein>
    <submittedName>
        <fullName evidence="1">Uncharacterized protein</fullName>
    </submittedName>
</protein>
<reference evidence="1" key="1">
    <citation type="journal article" date="2023" name="PLoS Negl. Trop. Dis.">
        <title>A genome sequence for Biomphalaria pfeifferi, the major vector snail for the human-infecting parasite Schistosoma mansoni.</title>
        <authorList>
            <person name="Bu L."/>
            <person name="Lu L."/>
            <person name="Laidemitt M.R."/>
            <person name="Zhang S.M."/>
            <person name="Mutuku M."/>
            <person name="Mkoji G."/>
            <person name="Steinauer M."/>
            <person name="Loker E.S."/>
        </authorList>
    </citation>
    <scope>NUCLEOTIDE SEQUENCE</scope>
    <source>
        <strain evidence="1">KasaAsao</strain>
    </source>
</reference>
<keyword evidence="2" id="KW-1185">Reference proteome</keyword>
<name>A0AAD8FKU5_BIOPF</name>
<proteinExistence type="predicted"/>